<evidence type="ECO:0000313" key="16">
    <source>
        <dbReference type="Proteomes" id="UP000291116"/>
    </source>
</evidence>
<dbReference type="GO" id="GO:0016740">
    <property type="term" value="F:transferase activity"/>
    <property type="evidence" value="ECO:0007669"/>
    <property type="project" value="UniProtKB-UniRule"/>
</dbReference>
<dbReference type="Proteomes" id="UP000291116">
    <property type="component" value="Unassembled WGS sequence"/>
</dbReference>
<dbReference type="InterPro" id="IPR030374">
    <property type="entry name" value="PABS"/>
</dbReference>
<sequence>MALQNGKSKNTRSVRNTSDGETDPYRVNVSLRFMVLSMVSCLLLAFAVGRIARMLLIVGPQQAIVELHAALREHQEQQERDEGRKDIMKLPNPTLKNKPIPITVYTSMNFDTARSTTINSRWVVSEQDEEENNKVCKGTMSGKNDCQAEPEIDLRAEQQPANGTEGDDELHLPAGQHLLMDIRNVAADFLASEERLANAMLDVVGDCGLTLLSYHCHGLTPSGVSCVGVLLESHVSFHTWPSEGVVTLDLFTCGSQSLLPIVERVERLFGVPRNADGPETVWAYKVRGFGDETEEELTDLFTFPIGTMTEYKKELVSIEKTSQNNNRIDVYDVLRPVFQNYEQYKRSLLDDGSYESRYKEIFQPDRILFVNGVLQSRRSAEVPYHEALVHPAMMAHKSPSRVLLLNCGGGAALREVLKHKGVEKVTLIEEEPEIVRVSKKFFPGYHDCSGIQGIPSNCWDDPRVELIYDDVYDWAEAQYEDDTDEEFDVIILDDIYYVEEFSEDEGDGDLAELLSDLLAPDGILAAQVGDVPTLETAALGNPDMQGRFDFIEDLESNGFVRIVDYEEGHLGFSHPWQFVIAFKTGEPNEAWDSTYSSWHNMHVDQRTLPTPTGDSSLLHFDGAVMKGYSYPSKASGVVFCRGYPESRFCKEGRGIETQR</sequence>
<dbReference type="EMBL" id="CAACVS010000616">
    <property type="protein sequence ID" value="VEU44119.1"/>
    <property type="molecule type" value="Genomic_DNA"/>
</dbReference>
<dbReference type="Gene3D" id="3.40.50.150">
    <property type="entry name" value="Vaccinia Virus protein VP39"/>
    <property type="match status" value="1"/>
</dbReference>
<feature type="transmembrane region" description="Helical" evidence="13">
    <location>
        <begin position="33"/>
        <end position="52"/>
    </location>
</feature>
<dbReference type="InterPro" id="IPR016067">
    <property type="entry name" value="S-AdoMet_deCO2ase_core"/>
</dbReference>
<keyword evidence="13" id="KW-0472">Membrane</keyword>
<keyword evidence="13" id="KW-1133">Transmembrane helix</keyword>
<evidence type="ECO:0000256" key="11">
    <source>
        <dbReference type="PROSITE-ProRule" id="PRU00354"/>
    </source>
</evidence>
<gene>
    <name evidence="15" type="ORF">PSNMU_V1.4_AUG-EV-PASAV3_0111890</name>
</gene>
<keyword evidence="4" id="KW-0210">Decarboxylase</keyword>
<keyword evidence="13" id="KW-0812">Transmembrane</keyword>
<dbReference type="Pfam" id="PF01564">
    <property type="entry name" value="Spermine_synth"/>
    <property type="match status" value="1"/>
</dbReference>
<dbReference type="OrthoDB" id="38125at2759"/>
<evidence type="ECO:0000256" key="9">
    <source>
        <dbReference type="ARBA" id="ARBA00023270"/>
    </source>
</evidence>
<dbReference type="SUPFAM" id="SSF53335">
    <property type="entry name" value="S-adenosyl-L-methionine-dependent methyltransferases"/>
    <property type="match status" value="1"/>
</dbReference>
<keyword evidence="16" id="KW-1185">Reference proteome</keyword>
<feature type="domain" description="PABS" evidence="14">
    <location>
        <begin position="329"/>
        <end position="583"/>
    </location>
</feature>
<keyword evidence="3 11" id="KW-0808">Transferase</keyword>
<dbReference type="GO" id="GO:0008295">
    <property type="term" value="P:spermidine biosynthetic process"/>
    <property type="evidence" value="ECO:0007669"/>
    <property type="project" value="InterPro"/>
</dbReference>
<keyword evidence="7" id="KW-0865">Zymogen</keyword>
<dbReference type="AlphaFoldDB" id="A0A448ZQ06"/>
<evidence type="ECO:0000256" key="10">
    <source>
        <dbReference type="ARBA" id="ARBA00023317"/>
    </source>
</evidence>
<comment type="similarity">
    <text evidence="2">Belongs to the spermidine/spermine synthase family.</text>
</comment>
<keyword evidence="8" id="KW-0456">Lyase</keyword>
<keyword evidence="5" id="KW-0068">Autocatalytic cleavage</keyword>
<dbReference type="PROSITE" id="PS51006">
    <property type="entry name" value="PABS_2"/>
    <property type="match status" value="1"/>
</dbReference>
<dbReference type="SUPFAM" id="SSF56276">
    <property type="entry name" value="S-adenosylmethionine decarboxylase"/>
    <property type="match status" value="1"/>
</dbReference>
<evidence type="ECO:0000256" key="7">
    <source>
        <dbReference type="ARBA" id="ARBA00023145"/>
    </source>
</evidence>
<dbReference type="InterPro" id="IPR001045">
    <property type="entry name" value="Spermi_synthase"/>
</dbReference>
<evidence type="ECO:0000256" key="5">
    <source>
        <dbReference type="ARBA" id="ARBA00022813"/>
    </source>
</evidence>
<accession>A0A448ZQ06</accession>
<evidence type="ECO:0000256" key="6">
    <source>
        <dbReference type="ARBA" id="ARBA00023115"/>
    </source>
</evidence>
<evidence type="ECO:0000256" key="2">
    <source>
        <dbReference type="ARBA" id="ARBA00007867"/>
    </source>
</evidence>
<comment type="cofactor">
    <cofactor evidence="1">
        <name>pyruvate</name>
        <dbReference type="ChEBI" id="CHEBI:15361"/>
    </cofactor>
</comment>
<dbReference type="HAMAP" id="MF_00198">
    <property type="entry name" value="Spermidine_synth"/>
    <property type="match status" value="1"/>
</dbReference>
<evidence type="ECO:0000256" key="4">
    <source>
        <dbReference type="ARBA" id="ARBA00022793"/>
    </source>
</evidence>
<reference evidence="15 16" key="1">
    <citation type="submission" date="2019-01" db="EMBL/GenBank/DDBJ databases">
        <authorList>
            <person name="Ferrante I. M."/>
        </authorList>
    </citation>
    <scope>NUCLEOTIDE SEQUENCE [LARGE SCALE GENOMIC DNA]</scope>
    <source>
        <strain evidence="15 16">B856</strain>
    </source>
</reference>
<protein>
    <recommendedName>
        <fullName evidence="14">PABS domain-containing protein</fullName>
    </recommendedName>
</protein>
<dbReference type="GO" id="GO:0004014">
    <property type="term" value="F:adenosylmethionine decarboxylase activity"/>
    <property type="evidence" value="ECO:0007669"/>
    <property type="project" value="InterPro"/>
</dbReference>
<dbReference type="NCBIfam" id="TIGR03330">
    <property type="entry name" value="SAM_DCase_Bsu"/>
    <property type="match status" value="1"/>
</dbReference>
<proteinExistence type="inferred from homology"/>
<evidence type="ECO:0000256" key="12">
    <source>
        <dbReference type="SAM" id="MobiDB-lite"/>
    </source>
</evidence>
<dbReference type="Gene3D" id="3.60.90.10">
    <property type="entry name" value="S-adenosylmethionine decarboxylase"/>
    <property type="match status" value="1"/>
</dbReference>
<evidence type="ECO:0000256" key="13">
    <source>
        <dbReference type="SAM" id="Phobius"/>
    </source>
</evidence>
<evidence type="ECO:0000259" key="14">
    <source>
        <dbReference type="PROSITE" id="PS51006"/>
    </source>
</evidence>
<evidence type="ECO:0000313" key="15">
    <source>
        <dbReference type="EMBL" id="VEU44119.1"/>
    </source>
</evidence>
<dbReference type="Pfam" id="PF02675">
    <property type="entry name" value="AdoMet_dc"/>
    <property type="match status" value="1"/>
</dbReference>
<dbReference type="CDD" id="cd02440">
    <property type="entry name" value="AdoMet_MTases"/>
    <property type="match status" value="1"/>
</dbReference>
<dbReference type="InterPro" id="IPR029063">
    <property type="entry name" value="SAM-dependent_MTases_sf"/>
</dbReference>
<evidence type="ECO:0000256" key="3">
    <source>
        <dbReference type="ARBA" id="ARBA00022679"/>
    </source>
</evidence>
<dbReference type="PANTHER" id="PTHR11558:SF11">
    <property type="entry name" value="SPERMIDINE SYNTHASE"/>
    <property type="match status" value="1"/>
</dbReference>
<name>A0A448ZQ06_9STRA</name>
<dbReference type="InterPro" id="IPR003826">
    <property type="entry name" value="AdoMetDC_fam_prok"/>
</dbReference>
<keyword evidence="6 11" id="KW-0620">Polyamine biosynthesis</keyword>
<feature type="compositionally biased region" description="Polar residues" evidence="12">
    <location>
        <begin position="1"/>
        <end position="19"/>
    </location>
</feature>
<keyword evidence="9" id="KW-0704">Schiff base</keyword>
<feature type="region of interest" description="Disordered" evidence="12">
    <location>
        <begin position="1"/>
        <end position="21"/>
    </location>
</feature>
<feature type="active site" description="Proton acceptor" evidence="11">
    <location>
        <position position="493"/>
    </location>
</feature>
<dbReference type="PANTHER" id="PTHR11558">
    <property type="entry name" value="SPERMIDINE/SPERMINE SYNTHASE"/>
    <property type="match status" value="1"/>
</dbReference>
<evidence type="ECO:0000256" key="1">
    <source>
        <dbReference type="ARBA" id="ARBA00001928"/>
    </source>
</evidence>
<organism evidence="15 16">
    <name type="scientific">Pseudo-nitzschia multistriata</name>
    <dbReference type="NCBI Taxonomy" id="183589"/>
    <lineage>
        <taxon>Eukaryota</taxon>
        <taxon>Sar</taxon>
        <taxon>Stramenopiles</taxon>
        <taxon>Ochrophyta</taxon>
        <taxon>Bacillariophyta</taxon>
        <taxon>Bacillariophyceae</taxon>
        <taxon>Bacillariophycidae</taxon>
        <taxon>Bacillariales</taxon>
        <taxon>Bacillariaceae</taxon>
        <taxon>Pseudo-nitzschia</taxon>
    </lineage>
</organism>
<dbReference type="InterPro" id="IPR017716">
    <property type="entry name" value="S-AdoMet_deCOase_pro-enz"/>
</dbReference>
<evidence type="ECO:0000256" key="8">
    <source>
        <dbReference type="ARBA" id="ARBA00023239"/>
    </source>
</evidence>
<keyword evidence="10" id="KW-0670">Pyruvate</keyword>